<evidence type="ECO:0000256" key="5">
    <source>
        <dbReference type="SAM" id="SignalP"/>
    </source>
</evidence>
<dbReference type="EC" id="2.7.13.3" evidence="2"/>
<name>A0A7K1Y0N4_9SPHI</name>
<dbReference type="PROSITE" id="PS50109">
    <property type="entry name" value="HIS_KIN"/>
    <property type="match status" value="1"/>
</dbReference>
<proteinExistence type="predicted"/>
<dbReference type="RefSeq" id="WP_160907767.1">
    <property type="nucleotide sequence ID" value="NZ_WVHS01000003.1"/>
</dbReference>
<dbReference type="Pfam" id="PF13424">
    <property type="entry name" value="TPR_12"/>
    <property type="match status" value="1"/>
</dbReference>
<dbReference type="InterPro" id="IPR036890">
    <property type="entry name" value="HATPase_C_sf"/>
</dbReference>
<dbReference type="EMBL" id="WVHS01000003">
    <property type="protein sequence ID" value="MXV16795.1"/>
    <property type="molecule type" value="Genomic_DNA"/>
</dbReference>
<keyword evidence="4" id="KW-0472">Membrane</keyword>
<feature type="transmembrane region" description="Helical" evidence="4">
    <location>
        <begin position="388"/>
        <end position="407"/>
    </location>
</feature>
<feature type="chain" id="PRO_5029489915" description="histidine kinase" evidence="5">
    <location>
        <begin position="22"/>
        <end position="651"/>
    </location>
</feature>
<keyword evidence="4" id="KW-0812">Transmembrane</keyword>
<comment type="caution">
    <text evidence="7">The sequence shown here is derived from an EMBL/GenBank/DDBJ whole genome shotgun (WGS) entry which is preliminary data.</text>
</comment>
<accession>A0A7K1Y0N4</accession>
<dbReference type="Pfam" id="PF00512">
    <property type="entry name" value="HisKA"/>
    <property type="match status" value="1"/>
</dbReference>
<evidence type="ECO:0000259" key="6">
    <source>
        <dbReference type="PROSITE" id="PS50109"/>
    </source>
</evidence>
<organism evidence="7 8">
    <name type="scientific">Hufsiella ginkgonis</name>
    <dbReference type="NCBI Taxonomy" id="2695274"/>
    <lineage>
        <taxon>Bacteria</taxon>
        <taxon>Pseudomonadati</taxon>
        <taxon>Bacteroidota</taxon>
        <taxon>Sphingobacteriia</taxon>
        <taxon>Sphingobacteriales</taxon>
        <taxon>Sphingobacteriaceae</taxon>
        <taxon>Hufsiella</taxon>
    </lineage>
</organism>
<dbReference type="InterPro" id="IPR004358">
    <property type="entry name" value="Sig_transdc_His_kin-like_C"/>
</dbReference>
<dbReference type="Gene3D" id="1.25.40.10">
    <property type="entry name" value="Tetratricopeptide repeat domain"/>
    <property type="match status" value="2"/>
</dbReference>
<evidence type="ECO:0000256" key="1">
    <source>
        <dbReference type="ARBA" id="ARBA00000085"/>
    </source>
</evidence>
<keyword evidence="8" id="KW-1185">Reference proteome</keyword>
<dbReference type="PANTHER" id="PTHR43547:SF2">
    <property type="entry name" value="HYBRID SIGNAL TRANSDUCTION HISTIDINE KINASE C"/>
    <property type="match status" value="1"/>
</dbReference>
<evidence type="ECO:0000256" key="3">
    <source>
        <dbReference type="ARBA" id="ARBA00022553"/>
    </source>
</evidence>
<dbReference type="PANTHER" id="PTHR43547">
    <property type="entry name" value="TWO-COMPONENT HISTIDINE KINASE"/>
    <property type="match status" value="1"/>
</dbReference>
<dbReference type="SMART" id="SM00028">
    <property type="entry name" value="TPR"/>
    <property type="match status" value="5"/>
</dbReference>
<sequence>MRSVSSSALLCFIILSTCGQANHPGAGISRIDSAKIRLYEQKSISYQITRPDSAVYFAGRGLKLARSRSFLPGEAVMLGRLARINEQYGNLALAANYQREALAIVKRLPDTAAATAALSYLGLLEGRLGNLSTGKRLVKSALTRYRQRKDTTGMVKTYTLLGELDELGGKTSDALANYVIAEKLNKGAPLTDDYFKLIGKLGNLHTRLGEHQKALTYYQAGISASKSLKDSKVYIDFLHSAGKAWDSLGNKQQALAYHRQGLQEARNSGTPEQQARSLLHVGISLRDQDADQSIGHLKNALQIARDIGNRELSSEIYRSLASVYRQQSRYLEALNALEHHHQLLDSLENAAKGHKIAVLQSSYEAAEARARIENLELVSQRSAYQRNAWIASFAVLLTVLLLMAFYFSRTRRLNKLLAASNQVKDKLFTIIGHDLRNPIGGITQLLAIMEEEHFSPEEHQSMVSEMRKQGDVTLEILNALLNWGEAQLKGIHIKPSLFKAETSIRKNIEALSRQAEAKSIAVKDLTPPGLMVYGDANHFDFIVRNLLSNAIKFSRPSGMIEIAADRDSEPGTIIFSVRDYGKGISKVQQELFLKANLDVSFGTSGEKGTGIGLMLCKEFIKANQGRLWIESEEGEGATFFFTFLANAPAQL</sequence>
<evidence type="ECO:0000256" key="2">
    <source>
        <dbReference type="ARBA" id="ARBA00012438"/>
    </source>
</evidence>
<keyword evidence="4" id="KW-1133">Transmembrane helix</keyword>
<evidence type="ECO:0000313" key="8">
    <source>
        <dbReference type="Proteomes" id="UP000451233"/>
    </source>
</evidence>
<feature type="domain" description="Histidine kinase" evidence="6">
    <location>
        <begin position="430"/>
        <end position="647"/>
    </location>
</feature>
<dbReference type="SUPFAM" id="SSF48452">
    <property type="entry name" value="TPR-like"/>
    <property type="match status" value="2"/>
</dbReference>
<keyword evidence="5" id="KW-0732">Signal</keyword>
<dbReference type="InterPro" id="IPR003594">
    <property type="entry name" value="HATPase_dom"/>
</dbReference>
<dbReference type="SUPFAM" id="SSF55874">
    <property type="entry name" value="ATPase domain of HSP90 chaperone/DNA topoisomerase II/histidine kinase"/>
    <property type="match status" value="1"/>
</dbReference>
<dbReference type="Gene3D" id="3.30.565.10">
    <property type="entry name" value="Histidine kinase-like ATPase, C-terminal domain"/>
    <property type="match status" value="1"/>
</dbReference>
<evidence type="ECO:0000256" key="4">
    <source>
        <dbReference type="SAM" id="Phobius"/>
    </source>
</evidence>
<comment type="catalytic activity">
    <reaction evidence="1">
        <text>ATP + protein L-histidine = ADP + protein N-phospho-L-histidine.</text>
        <dbReference type="EC" id="2.7.13.3"/>
    </reaction>
</comment>
<dbReference type="Proteomes" id="UP000451233">
    <property type="component" value="Unassembled WGS sequence"/>
</dbReference>
<dbReference type="Gene3D" id="1.10.287.130">
    <property type="match status" value="1"/>
</dbReference>
<dbReference type="AlphaFoldDB" id="A0A7K1Y0N4"/>
<dbReference type="Pfam" id="PF02518">
    <property type="entry name" value="HATPase_c"/>
    <property type="match status" value="1"/>
</dbReference>
<feature type="signal peptide" evidence="5">
    <location>
        <begin position="1"/>
        <end position="21"/>
    </location>
</feature>
<dbReference type="SMART" id="SM00387">
    <property type="entry name" value="HATPase_c"/>
    <property type="match status" value="1"/>
</dbReference>
<protein>
    <recommendedName>
        <fullName evidence="2">histidine kinase</fullName>
        <ecNumber evidence="2">2.7.13.3</ecNumber>
    </recommendedName>
</protein>
<dbReference type="CDD" id="cd00082">
    <property type="entry name" value="HisKA"/>
    <property type="match status" value="1"/>
</dbReference>
<dbReference type="SMART" id="SM00388">
    <property type="entry name" value="HisKA"/>
    <property type="match status" value="1"/>
</dbReference>
<dbReference type="InterPro" id="IPR011990">
    <property type="entry name" value="TPR-like_helical_dom_sf"/>
</dbReference>
<dbReference type="PRINTS" id="PR00344">
    <property type="entry name" value="BCTRLSENSOR"/>
</dbReference>
<dbReference type="SUPFAM" id="SSF47384">
    <property type="entry name" value="Homodimeric domain of signal transducing histidine kinase"/>
    <property type="match status" value="1"/>
</dbReference>
<dbReference type="InterPro" id="IPR003661">
    <property type="entry name" value="HisK_dim/P_dom"/>
</dbReference>
<evidence type="ECO:0000313" key="7">
    <source>
        <dbReference type="EMBL" id="MXV16795.1"/>
    </source>
</evidence>
<reference evidence="7 8" key="1">
    <citation type="submission" date="2019-11" db="EMBL/GenBank/DDBJ databases">
        <title>Pedobacter sp. HMF7056 Genome sequencing and assembly.</title>
        <authorList>
            <person name="Kang H."/>
            <person name="Kim H."/>
            <person name="Joh K."/>
        </authorList>
    </citation>
    <scope>NUCLEOTIDE SEQUENCE [LARGE SCALE GENOMIC DNA]</scope>
    <source>
        <strain evidence="7 8">HMF7056</strain>
    </source>
</reference>
<dbReference type="InterPro" id="IPR036097">
    <property type="entry name" value="HisK_dim/P_sf"/>
</dbReference>
<gene>
    <name evidence="7" type="ORF">GS398_15945</name>
</gene>
<dbReference type="GO" id="GO:0000155">
    <property type="term" value="F:phosphorelay sensor kinase activity"/>
    <property type="evidence" value="ECO:0007669"/>
    <property type="project" value="InterPro"/>
</dbReference>
<dbReference type="InterPro" id="IPR005467">
    <property type="entry name" value="His_kinase_dom"/>
</dbReference>
<keyword evidence="3" id="KW-0597">Phosphoprotein</keyword>
<dbReference type="InterPro" id="IPR019734">
    <property type="entry name" value="TPR_rpt"/>
</dbReference>